<dbReference type="InterPro" id="IPR006441">
    <property type="entry name" value="Phage_P2_GpN"/>
</dbReference>
<dbReference type="Pfam" id="PF05125">
    <property type="entry name" value="Phage_cap_P2"/>
    <property type="match status" value="1"/>
</dbReference>
<dbReference type="AlphaFoldDB" id="A0A5U0Q4C9"/>
<evidence type="ECO:0000313" key="1">
    <source>
        <dbReference type="EMBL" id="EBO4818067.1"/>
    </source>
</evidence>
<dbReference type="EMBL" id="AAGIQQ010000022">
    <property type="protein sequence ID" value="EBO4818067.1"/>
    <property type="molecule type" value="Genomic_DNA"/>
</dbReference>
<accession>A0A5U0Q4C9</accession>
<comment type="caution">
    <text evidence="1">The sequence shown here is derived from an EMBL/GenBank/DDBJ whole genome shotgun (WGS) entry which is preliminary data.</text>
</comment>
<reference evidence="1" key="1">
    <citation type="submission" date="2018-06" db="EMBL/GenBank/DDBJ databases">
        <authorList>
            <consortium name="PulseNet: The National Subtyping Network for Foodborne Disease Surveillance"/>
            <person name="Tarr C.L."/>
            <person name="Trees E."/>
            <person name="Katz L.S."/>
            <person name="Carleton-Romer H.A."/>
            <person name="Stroika S."/>
            <person name="Kucerova Z."/>
            <person name="Roache K.F."/>
            <person name="Sabol A.L."/>
            <person name="Besser J."/>
            <person name="Gerner-Smidt P."/>
        </authorList>
    </citation>
    <scope>NUCLEOTIDE SEQUENCE</scope>
    <source>
        <strain evidence="1">PNUSAS043090</strain>
    </source>
</reference>
<dbReference type="NCBIfam" id="TIGR01551">
    <property type="entry name" value="major_capsid_P2"/>
    <property type="match status" value="1"/>
</dbReference>
<sequence length="353" mass="39069">MNYALSASTRSNLDLYMAHQASLNGLPVTGLAKNFAVDPAVQQRLENAMKDSHELTQKINVIGVNDQEGEKVLIDTTGPIARTNSTSDGSKRRNPIPAHDLAARRYRCEQVNYDTYISYPQLDAWSSQPSFAALISKQIAKQIALDRIMIGFNGTHHALVSDPAANPLLQDVNTGWLEHIRTQAAARVMKGVTLATRDMNNKIIAKGDYTNPDALIQDARSSLLDEWYKNAPDLVVLMSSSLFNSMRLPFINAMSATSPNAELLTGQLIVASRLVGGLPTFFAPFFPDNAMLITSFSNLSIYFQKGTLRRLMREEPEYNRIATYQSMNDAYAVEDYGKCALIEDLKFAPEPTA</sequence>
<proteinExistence type="predicted"/>
<organism evidence="1">
    <name type="scientific">Salmonella enterica</name>
    <name type="common">Salmonella choleraesuis</name>
    <dbReference type="NCBI Taxonomy" id="28901"/>
    <lineage>
        <taxon>Bacteria</taxon>
        <taxon>Pseudomonadati</taxon>
        <taxon>Pseudomonadota</taxon>
        <taxon>Gammaproteobacteria</taxon>
        <taxon>Enterobacterales</taxon>
        <taxon>Enterobacteriaceae</taxon>
        <taxon>Salmonella</taxon>
    </lineage>
</organism>
<name>A0A5U0Q4C9_SALER</name>
<gene>
    <name evidence="1" type="ORF">DOF42_17335</name>
</gene>
<protein>
    <submittedName>
        <fullName evidence="1">Phage major capsid protein, P2 family</fullName>
    </submittedName>
</protein>